<name>D6XXH7_BACIE</name>
<dbReference type="Pfam" id="PF01554">
    <property type="entry name" value="MatE"/>
    <property type="match status" value="2"/>
</dbReference>
<feature type="transmembrane region" description="Helical" evidence="11">
    <location>
        <begin position="169"/>
        <end position="192"/>
    </location>
</feature>
<proteinExistence type="inferred from homology"/>
<feature type="transmembrane region" description="Helical" evidence="11">
    <location>
        <begin position="421"/>
        <end position="440"/>
    </location>
</feature>
<protein>
    <recommendedName>
        <fullName evidence="3">Multidrug export protein MepA</fullName>
    </recommendedName>
</protein>
<evidence type="ECO:0000256" key="10">
    <source>
        <dbReference type="SAM" id="MobiDB-lite"/>
    </source>
</evidence>
<dbReference type="GO" id="GO:0005886">
    <property type="term" value="C:plasma membrane"/>
    <property type="evidence" value="ECO:0007669"/>
    <property type="project" value="UniProtKB-SubCell"/>
</dbReference>
<dbReference type="InterPro" id="IPR051327">
    <property type="entry name" value="MATE_MepA_subfamily"/>
</dbReference>
<dbReference type="KEGG" id="bse:Bsel_0498"/>
<evidence type="ECO:0000256" key="7">
    <source>
        <dbReference type="ARBA" id="ARBA00022989"/>
    </source>
</evidence>
<sequence length="472" mass="51236">MNRQKEQSRQLGEESVPKLLLRLSIPAVIGMLVMSLYNVVDTIFISYFVGVDGVAGVTFAFPLMIIMMAVAAALGIGGASVISRRLGEGREKEANLVFGNILSLVLITGVIGVIAAFTVLEPTLRLFGATEGIMGHALDYIFPITLATVFFTYGFATNSIIRAEGNARFAMMTMIIPSVLNILLDPVFIIWLDMGVQGAAIATVISQAVTAAVTLGYFLRGHSSLVMTKAYMTLQFKTVKEIFVIGMPGFARQVAGSVMMVAINAMLIRYGGDFYVGVFGIVQRVSMFALMPMMGILQGMQPIIGYNYGARQMVRFRETIKLGLKVVTIFSAGVFVVMMLLPEWLMQIFSQDPAVIATGSEGMRIVFAMAILIGAQVVSGGIYQAIGHARPALILSLARQVLFLIPLVLILPPFIGVTGVWLAFPIADILAFALSAYLLYKDRQLFFYGDPPGGTNEQPGKVQKQVTEEYQT</sequence>
<dbReference type="OrthoDB" id="9811110at2"/>
<keyword evidence="5" id="KW-1003">Cell membrane</keyword>
<feature type="transmembrane region" description="Helical" evidence="11">
    <location>
        <begin position="94"/>
        <end position="120"/>
    </location>
</feature>
<gene>
    <name evidence="12" type="ordered locus">Bsel_0498</name>
</gene>
<feature type="region of interest" description="Disordered" evidence="10">
    <location>
        <begin position="451"/>
        <end position="472"/>
    </location>
</feature>
<dbReference type="PIRSF" id="PIRSF006603">
    <property type="entry name" value="DinF"/>
    <property type="match status" value="1"/>
</dbReference>
<accession>D6XXH7</accession>
<reference evidence="12" key="1">
    <citation type="submission" date="2009-10" db="EMBL/GenBank/DDBJ databases">
        <title>Complete sequence of Bacillus selenitireducens MLS10.</title>
        <authorList>
            <consortium name="US DOE Joint Genome Institute"/>
            <person name="Lucas S."/>
            <person name="Copeland A."/>
            <person name="Lapidus A."/>
            <person name="Glavina del Rio T."/>
            <person name="Dalin E."/>
            <person name="Tice H."/>
            <person name="Bruce D."/>
            <person name="Goodwin L."/>
            <person name="Pitluck S."/>
            <person name="Sims D."/>
            <person name="Brettin T."/>
            <person name="Detter J.C."/>
            <person name="Han C."/>
            <person name="Larimer F."/>
            <person name="Land M."/>
            <person name="Hauser L."/>
            <person name="Kyrpides N."/>
            <person name="Ovchinnikova G."/>
            <person name="Stolz J."/>
        </authorList>
    </citation>
    <scope>NUCLEOTIDE SEQUENCE [LARGE SCALE GENOMIC DNA]</scope>
    <source>
        <strain evidence="12">MLS10</strain>
    </source>
</reference>
<evidence type="ECO:0000313" key="13">
    <source>
        <dbReference type="Proteomes" id="UP000000271"/>
    </source>
</evidence>
<evidence type="ECO:0000256" key="5">
    <source>
        <dbReference type="ARBA" id="ARBA00022475"/>
    </source>
</evidence>
<dbReference type="AlphaFoldDB" id="D6XXH7"/>
<feature type="transmembrane region" description="Helical" evidence="11">
    <location>
        <begin position="198"/>
        <end position="219"/>
    </location>
</feature>
<feature type="transmembrane region" description="Helical" evidence="11">
    <location>
        <begin position="322"/>
        <end position="345"/>
    </location>
</feature>
<evidence type="ECO:0000256" key="4">
    <source>
        <dbReference type="ARBA" id="ARBA00022448"/>
    </source>
</evidence>
<dbReference type="HOGENOM" id="CLU_012893_0_0_9"/>
<keyword evidence="13" id="KW-1185">Reference proteome</keyword>
<dbReference type="InterPro" id="IPR002528">
    <property type="entry name" value="MATE_fam"/>
</dbReference>
<dbReference type="CDD" id="cd13143">
    <property type="entry name" value="MATE_MepA_like"/>
    <property type="match status" value="1"/>
</dbReference>
<feature type="transmembrane region" description="Helical" evidence="11">
    <location>
        <begin position="242"/>
        <end position="268"/>
    </location>
</feature>
<dbReference type="Proteomes" id="UP000000271">
    <property type="component" value="Chromosome"/>
</dbReference>
<dbReference type="GO" id="GO:0042910">
    <property type="term" value="F:xenobiotic transmembrane transporter activity"/>
    <property type="evidence" value="ECO:0007669"/>
    <property type="project" value="InterPro"/>
</dbReference>
<keyword evidence="4" id="KW-0813">Transport</keyword>
<dbReference type="InterPro" id="IPR048279">
    <property type="entry name" value="MdtK-like"/>
</dbReference>
<keyword evidence="9" id="KW-0046">Antibiotic resistance</keyword>
<dbReference type="RefSeq" id="WP_013171463.1">
    <property type="nucleotide sequence ID" value="NC_014219.1"/>
</dbReference>
<evidence type="ECO:0000256" key="2">
    <source>
        <dbReference type="ARBA" id="ARBA00008417"/>
    </source>
</evidence>
<comment type="similarity">
    <text evidence="2">Belongs to the multi antimicrobial extrusion (MATE) (TC 2.A.66.1) family. MepA subfamily.</text>
</comment>
<feature type="transmembrane region" description="Helical" evidence="11">
    <location>
        <begin position="393"/>
        <end position="415"/>
    </location>
</feature>
<evidence type="ECO:0000313" key="12">
    <source>
        <dbReference type="EMBL" id="ADH98034.1"/>
    </source>
</evidence>
<evidence type="ECO:0000256" key="1">
    <source>
        <dbReference type="ARBA" id="ARBA00004651"/>
    </source>
</evidence>
<dbReference type="GO" id="GO:0046677">
    <property type="term" value="P:response to antibiotic"/>
    <property type="evidence" value="ECO:0007669"/>
    <property type="project" value="UniProtKB-KW"/>
</dbReference>
<dbReference type="GO" id="GO:0015297">
    <property type="term" value="F:antiporter activity"/>
    <property type="evidence" value="ECO:0007669"/>
    <property type="project" value="InterPro"/>
</dbReference>
<dbReference type="STRING" id="439292.Bsel_0498"/>
<dbReference type="PANTHER" id="PTHR43823">
    <property type="entry name" value="SPORULATION PROTEIN YKVU"/>
    <property type="match status" value="1"/>
</dbReference>
<comment type="subcellular location">
    <subcellularLocation>
        <location evidence="1">Cell membrane</location>
        <topology evidence="1">Multi-pass membrane protein</topology>
    </subcellularLocation>
</comment>
<dbReference type="PANTHER" id="PTHR43823:SF3">
    <property type="entry name" value="MULTIDRUG EXPORT PROTEIN MEPA"/>
    <property type="match status" value="1"/>
</dbReference>
<feature type="transmembrane region" description="Helical" evidence="11">
    <location>
        <begin position="365"/>
        <end position="386"/>
    </location>
</feature>
<dbReference type="InterPro" id="IPR045070">
    <property type="entry name" value="MATE_MepA-like"/>
</dbReference>
<organism evidence="12 13">
    <name type="scientific">Bacillus selenitireducens (strain ATCC 700615 / DSM 15326 / MLS10)</name>
    <dbReference type="NCBI Taxonomy" id="439292"/>
    <lineage>
        <taxon>Bacteria</taxon>
        <taxon>Bacillati</taxon>
        <taxon>Bacillota</taxon>
        <taxon>Bacilli</taxon>
        <taxon>Bacillales</taxon>
        <taxon>Bacillaceae</taxon>
        <taxon>Salisediminibacterium</taxon>
    </lineage>
</organism>
<evidence type="ECO:0000256" key="9">
    <source>
        <dbReference type="ARBA" id="ARBA00023251"/>
    </source>
</evidence>
<evidence type="ECO:0000256" key="6">
    <source>
        <dbReference type="ARBA" id="ARBA00022692"/>
    </source>
</evidence>
<dbReference type="NCBIfam" id="TIGR00797">
    <property type="entry name" value="matE"/>
    <property type="match status" value="1"/>
</dbReference>
<feature type="transmembrane region" description="Helical" evidence="11">
    <location>
        <begin position="140"/>
        <end position="157"/>
    </location>
</feature>
<evidence type="ECO:0000256" key="3">
    <source>
        <dbReference type="ARBA" id="ARBA00022106"/>
    </source>
</evidence>
<keyword evidence="8 11" id="KW-0472">Membrane</keyword>
<feature type="transmembrane region" description="Helical" evidence="11">
    <location>
        <begin position="59"/>
        <end position="82"/>
    </location>
</feature>
<keyword evidence="7 11" id="KW-1133">Transmembrane helix</keyword>
<dbReference type="EMBL" id="CP001791">
    <property type="protein sequence ID" value="ADH98034.1"/>
    <property type="molecule type" value="Genomic_DNA"/>
</dbReference>
<keyword evidence="6 11" id="KW-0812">Transmembrane</keyword>
<evidence type="ECO:0000256" key="8">
    <source>
        <dbReference type="ARBA" id="ARBA00023136"/>
    </source>
</evidence>
<evidence type="ECO:0000256" key="11">
    <source>
        <dbReference type="SAM" id="Phobius"/>
    </source>
</evidence>
<dbReference type="eggNOG" id="COG0534">
    <property type="taxonomic scope" value="Bacteria"/>
</dbReference>